<evidence type="ECO:0000256" key="8">
    <source>
        <dbReference type="ARBA" id="ARBA00022807"/>
    </source>
</evidence>
<feature type="active site" evidence="9">
    <location>
        <position position="165"/>
    </location>
</feature>
<gene>
    <name evidence="9 12" type="primary">pcp</name>
    <name evidence="12" type="ORF">CYJ57_01195</name>
</gene>
<dbReference type="PRINTS" id="PR00706">
    <property type="entry name" value="PYROGLUPTASE"/>
</dbReference>
<evidence type="ECO:0000256" key="1">
    <source>
        <dbReference type="ARBA" id="ARBA00001770"/>
    </source>
</evidence>
<dbReference type="RefSeq" id="WP_101953743.1">
    <property type="nucleotide sequence ID" value="NZ_PKHE01000002.1"/>
</dbReference>
<dbReference type="InterPro" id="IPR033694">
    <property type="entry name" value="PGPEP1_Cys_AS"/>
</dbReference>
<comment type="catalytic activity">
    <reaction evidence="1 9 10">
        <text>Release of an N-terminal pyroglutamyl group from a polypeptide, the second amino acid generally not being Pro.</text>
        <dbReference type="EC" id="3.4.19.3"/>
    </reaction>
</comment>
<dbReference type="InterPro" id="IPR000816">
    <property type="entry name" value="Peptidase_C15"/>
</dbReference>
<evidence type="ECO:0000256" key="4">
    <source>
        <dbReference type="ARBA" id="ARBA00006641"/>
    </source>
</evidence>
<name>A0A2I1K4C8_9LACT</name>
<dbReference type="AlphaFoldDB" id="A0A2I1K4C8"/>
<comment type="function">
    <text evidence="2 9">Removes 5-oxoproline from various penultimate amino acid residues except L-proline.</text>
</comment>
<dbReference type="Proteomes" id="UP000234384">
    <property type="component" value="Unassembled WGS sequence"/>
</dbReference>
<dbReference type="OrthoDB" id="9779738at2"/>
<dbReference type="NCBIfam" id="TIGR00504">
    <property type="entry name" value="pyro_pdase"/>
    <property type="match status" value="1"/>
</dbReference>
<dbReference type="EMBL" id="PKHE01000002">
    <property type="protein sequence ID" value="PKY90508.1"/>
    <property type="molecule type" value="Genomic_DNA"/>
</dbReference>
<dbReference type="Gene3D" id="3.40.630.20">
    <property type="entry name" value="Peptidase C15, pyroglutamyl peptidase I-like"/>
    <property type="match status" value="1"/>
</dbReference>
<feature type="active site" evidence="9 10">
    <location>
        <position position="78"/>
    </location>
</feature>
<dbReference type="InterPro" id="IPR036440">
    <property type="entry name" value="Peptidase_C15-like_sf"/>
</dbReference>
<dbReference type="PANTHER" id="PTHR23402:SF1">
    <property type="entry name" value="PYROGLUTAMYL-PEPTIDASE I"/>
    <property type="match status" value="1"/>
</dbReference>
<comment type="subcellular location">
    <subcellularLocation>
        <location evidence="3 9">Cytoplasm</location>
    </subcellularLocation>
</comment>
<dbReference type="PROSITE" id="PS01333">
    <property type="entry name" value="PYRASE_GLU"/>
    <property type="match status" value="1"/>
</dbReference>
<evidence type="ECO:0000256" key="11">
    <source>
        <dbReference type="PROSITE-ProRule" id="PRU10077"/>
    </source>
</evidence>
<dbReference type="SUPFAM" id="SSF53182">
    <property type="entry name" value="Pyrrolidone carboxyl peptidase (pyroglutamate aminopeptidase)"/>
    <property type="match status" value="1"/>
</dbReference>
<dbReference type="GO" id="GO:0016920">
    <property type="term" value="F:pyroglutamyl-peptidase activity"/>
    <property type="evidence" value="ECO:0007669"/>
    <property type="project" value="UniProtKB-UniRule"/>
</dbReference>
<sequence length="213" mass="22992">MKILITAFEPFNQEKVNPALEAIRQLEPTLVKADLIKLEVPTAFNQAIGRVEAVIQAEQPDIVVAIGQAGGRYGITPERVAINLDDALIKDNLGQQPIDQPIRKDGPAAYFSTLPIKAIVHQLRAAGIPASVSNSAGTFVCNHLMYGILDILAQSYPEARGGFIHVPYIPEQVVQKSNQPSMALDDITHGLVIALNTIVHYQTDLNLVGGTIA</sequence>
<dbReference type="PROSITE" id="PS01334">
    <property type="entry name" value="PYRASE_CYS"/>
    <property type="match status" value="1"/>
</dbReference>
<evidence type="ECO:0000256" key="7">
    <source>
        <dbReference type="ARBA" id="ARBA00022801"/>
    </source>
</evidence>
<dbReference type="HAMAP" id="MF_00417">
    <property type="entry name" value="Pyrrolid_peptidase"/>
    <property type="match status" value="1"/>
</dbReference>
<dbReference type="InterPro" id="IPR033693">
    <property type="entry name" value="PGPEP1_Glu_AS"/>
</dbReference>
<dbReference type="InterPro" id="IPR029762">
    <property type="entry name" value="PGP-I_bact-type"/>
</dbReference>
<dbReference type="EC" id="3.4.19.3" evidence="9"/>
<evidence type="ECO:0000256" key="6">
    <source>
        <dbReference type="ARBA" id="ARBA00022670"/>
    </source>
</evidence>
<keyword evidence="7 9" id="KW-0378">Hydrolase</keyword>
<accession>A0A2I1K4C8</accession>
<dbReference type="CDD" id="cd00501">
    <property type="entry name" value="Peptidase_C15"/>
    <property type="match status" value="1"/>
</dbReference>
<dbReference type="NCBIfam" id="NF009676">
    <property type="entry name" value="PRK13197.1"/>
    <property type="match status" value="1"/>
</dbReference>
<dbReference type="Pfam" id="PF01470">
    <property type="entry name" value="Peptidase_C15"/>
    <property type="match status" value="1"/>
</dbReference>
<dbReference type="GO" id="GO:0005829">
    <property type="term" value="C:cytosol"/>
    <property type="evidence" value="ECO:0007669"/>
    <property type="project" value="InterPro"/>
</dbReference>
<evidence type="ECO:0000256" key="10">
    <source>
        <dbReference type="PROSITE-ProRule" id="PRU10076"/>
    </source>
</evidence>
<evidence type="ECO:0000313" key="12">
    <source>
        <dbReference type="EMBL" id="PKY90508.1"/>
    </source>
</evidence>
<comment type="subunit">
    <text evidence="9">Homotetramer.</text>
</comment>
<evidence type="ECO:0000256" key="2">
    <source>
        <dbReference type="ARBA" id="ARBA00002280"/>
    </source>
</evidence>
<evidence type="ECO:0000313" key="13">
    <source>
        <dbReference type="Proteomes" id="UP000234384"/>
    </source>
</evidence>
<proteinExistence type="inferred from homology"/>
<organism evidence="12 13">
    <name type="scientific">Falseniella ignava</name>
    <dbReference type="NCBI Taxonomy" id="137730"/>
    <lineage>
        <taxon>Bacteria</taxon>
        <taxon>Bacillati</taxon>
        <taxon>Bacillota</taxon>
        <taxon>Bacilli</taxon>
        <taxon>Lactobacillales</taxon>
        <taxon>Aerococcaceae</taxon>
        <taxon>Falseniella</taxon>
    </lineage>
</organism>
<dbReference type="GO" id="GO:0006508">
    <property type="term" value="P:proteolysis"/>
    <property type="evidence" value="ECO:0007669"/>
    <property type="project" value="UniProtKB-KW"/>
</dbReference>
<evidence type="ECO:0000256" key="3">
    <source>
        <dbReference type="ARBA" id="ARBA00004496"/>
    </source>
</evidence>
<dbReference type="FunFam" id="3.40.630.20:FF:000001">
    <property type="entry name" value="Pyrrolidone-carboxylate peptidase"/>
    <property type="match status" value="1"/>
</dbReference>
<keyword evidence="5 9" id="KW-0963">Cytoplasm</keyword>
<protein>
    <recommendedName>
        <fullName evidence="9">Pyrrolidone-carboxylate peptidase</fullName>
        <ecNumber evidence="9">3.4.19.3</ecNumber>
    </recommendedName>
    <alternativeName>
        <fullName evidence="9">5-oxoprolyl-peptidase</fullName>
    </alternativeName>
    <alternativeName>
        <fullName evidence="9">Pyroglutamyl-peptidase I</fullName>
        <shortName evidence="9">PGP-I</shortName>
        <shortName evidence="9">Pyrase</shortName>
    </alternativeName>
</protein>
<keyword evidence="6 9" id="KW-0645">Protease</keyword>
<evidence type="ECO:0000256" key="5">
    <source>
        <dbReference type="ARBA" id="ARBA00022490"/>
    </source>
</evidence>
<feature type="active site" evidence="9 11">
    <location>
        <position position="141"/>
    </location>
</feature>
<dbReference type="PIRSF" id="PIRSF015592">
    <property type="entry name" value="Prld-crbxl_pptds"/>
    <property type="match status" value="1"/>
</dbReference>
<reference evidence="12 13" key="1">
    <citation type="submission" date="2017-12" db="EMBL/GenBank/DDBJ databases">
        <title>Phylogenetic diversity of female urinary microbiome.</title>
        <authorList>
            <person name="Thomas-White K."/>
            <person name="Wolfe A.J."/>
        </authorList>
    </citation>
    <scope>NUCLEOTIDE SEQUENCE [LARGE SCALE GENOMIC DNA]</scope>
    <source>
        <strain evidence="12 13">UMB0898</strain>
    </source>
</reference>
<dbReference type="InterPro" id="IPR016125">
    <property type="entry name" value="Peptidase_C15-like"/>
</dbReference>
<evidence type="ECO:0000256" key="9">
    <source>
        <dbReference type="HAMAP-Rule" id="MF_00417"/>
    </source>
</evidence>
<keyword evidence="8 9" id="KW-0788">Thiol protease</keyword>
<comment type="caution">
    <text evidence="12">The sequence shown here is derived from an EMBL/GenBank/DDBJ whole genome shotgun (WGS) entry which is preliminary data.</text>
</comment>
<comment type="similarity">
    <text evidence="4 9">Belongs to the peptidase C15 family.</text>
</comment>
<dbReference type="PANTHER" id="PTHR23402">
    <property type="entry name" value="PROTEASE FAMILY C15 PYROGLUTAMYL-PEPTIDASE I-RELATED"/>
    <property type="match status" value="1"/>
</dbReference>